<evidence type="ECO:0000259" key="4">
    <source>
        <dbReference type="PROSITE" id="PS01124"/>
    </source>
</evidence>
<keyword evidence="8" id="KW-1185">Reference proteome</keyword>
<dbReference type="InterPro" id="IPR014710">
    <property type="entry name" value="RmlC-like_jellyroll"/>
</dbReference>
<dbReference type="SUPFAM" id="SSF51215">
    <property type="entry name" value="Regulatory protein AraC"/>
    <property type="match status" value="1"/>
</dbReference>
<evidence type="ECO:0000313" key="5">
    <source>
        <dbReference type="EMBL" id="GEM00948.1"/>
    </source>
</evidence>
<keyword evidence="3" id="KW-0804">Transcription</keyword>
<dbReference type="Gene3D" id="2.60.120.10">
    <property type="entry name" value="Jelly Rolls"/>
    <property type="match status" value="1"/>
</dbReference>
<keyword evidence="2 6" id="KW-0238">DNA-binding</keyword>
<dbReference type="STRING" id="306540.SAMN05421839_10361"/>
<dbReference type="InterPro" id="IPR009057">
    <property type="entry name" value="Homeodomain-like_sf"/>
</dbReference>
<dbReference type="GO" id="GO:0043565">
    <property type="term" value="F:sequence-specific DNA binding"/>
    <property type="evidence" value="ECO:0007669"/>
    <property type="project" value="InterPro"/>
</dbReference>
<organism evidence="6 7">
    <name type="scientific">Halolactibacillus halophilus</name>
    <dbReference type="NCBI Taxonomy" id="306540"/>
    <lineage>
        <taxon>Bacteria</taxon>
        <taxon>Bacillati</taxon>
        <taxon>Bacillota</taxon>
        <taxon>Bacilli</taxon>
        <taxon>Bacillales</taxon>
        <taxon>Bacillaceae</taxon>
        <taxon>Halolactibacillus</taxon>
    </lineage>
</organism>
<dbReference type="PROSITE" id="PS01124">
    <property type="entry name" value="HTH_ARAC_FAMILY_2"/>
    <property type="match status" value="1"/>
</dbReference>
<feature type="domain" description="HTH araC/xylS-type" evidence="4">
    <location>
        <begin position="175"/>
        <end position="274"/>
    </location>
</feature>
<evidence type="ECO:0000256" key="3">
    <source>
        <dbReference type="ARBA" id="ARBA00023163"/>
    </source>
</evidence>
<reference evidence="6 7" key="1">
    <citation type="submission" date="2016-10" db="EMBL/GenBank/DDBJ databases">
        <authorList>
            <person name="de Groot N.N."/>
        </authorList>
    </citation>
    <scope>NUCLEOTIDE SEQUENCE [LARGE SCALE GENOMIC DNA]</scope>
    <source>
        <strain evidence="6 7">DSM 17073</strain>
    </source>
</reference>
<dbReference type="OrthoDB" id="2713997at2"/>
<evidence type="ECO:0000313" key="8">
    <source>
        <dbReference type="Proteomes" id="UP000321547"/>
    </source>
</evidence>
<keyword evidence="1" id="KW-0805">Transcription regulation</keyword>
<dbReference type="InterPro" id="IPR037923">
    <property type="entry name" value="HTH-like"/>
</dbReference>
<sequence length="284" mass="33617">MEESIQVAYRHKGQQYPLEFHTHHHDEIYLFHQGSCRFLIGDHMYMLKPGDLLFIDGKTVHRAALFSDADTYERSIIHFDRDWLMPLLRFLDLEDLLLIFQENKQGRLRVIRPQTISKVEERLKRLIFLSAVDDEDKRAEQQLVLVDLLLSVKRGTECILDKPNMRGDEKTVIAERVSKFITEHYRESLSIERIANEVNLSKSYLSHVFKDISGQTIMQYIMGYRLSQATHALESHPEYTIKYISKLHGFESDAHFSRYFKSHFKVTPSRYRKQLNNHKGEYIL</sequence>
<reference evidence="5 8" key="2">
    <citation type="submission" date="2019-07" db="EMBL/GenBank/DDBJ databases">
        <title>Whole genome shotgun sequence of Halolactibacillus halophilus NBRC 100868.</title>
        <authorList>
            <person name="Hosoyama A."/>
            <person name="Uohara A."/>
            <person name="Ohji S."/>
            <person name="Ichikawa N."/>
        </authorList>
    </citation>
    <scope>NUCLEOTIDE SEQUENCE [LARGE SCALE GENOMIC DNA]</scope>
    <source>
        <strain evidence="5 8">NBRC 100868</strain>
    </source>
</reference>
<accession>A0A1I5LYW6</accession>
<evidence type="ECO:0000256" key="2">
    <source>
        <dbReference type="ARBA" id="ARBA00023125"/>
    </source>
</evidence>
<name>A0A1I5LYW6_9BACI</name>
<dbReference type="GO" id="GO:0003700">
    <property type="term" value="F:DNA-binding transcription factor activity"/>
    <property type="evidence" value="ECO:0007669"/>
    <property type="project" value="InterPro"/>
</dbReference>
<evidence type="ECO:0000313" key="6">
    <source>
        <dbReference type="EMBL" id="SFP02452.1"/>
    </source>
</evidence>
<dbReference type="InterPro" id="IPR003313">
    <property type="entry name" value="AraC-bd"/>
</dbReference>
<dbReference type="SMART" id="SM00342">
    <property type="entry name" value="HTH_ARAC"/>
    <property type="match status" value="1"/>
</dbReference>
<dbReference type="AlphaFoldDB" id="A0A1I5LYW6"/>
<gene>
    <name evidence="5" type="ORF">HHA03_04800</name>
    <name evidence="6" type="ORF">SAMN05421839_10361</name>
</gene>
<dbReference type="Proteomes" id="UP000321547">
    <property type="component" value="Unassembled WGS sequence"/>
</dbReference>
<dbReference type="EMBL" id="BJWI01000003">
    <property type="protein sequence ID" value="GEM00948.1"/>
    <property type="molecule type" value="Genomic_DNA"/>
</dbReference>
<dbReference type="Pfam" id="PF12833">
    <property type="entry name" value="HTH_18"/>
    <property type="match status" value="1"/>
</dbReference>
<evidence type="ECO:0000313" key="7">
    <source>
        <dbReference type="Proteomes" id="UP000242243"/>
    </source>
</evidence>
<dbReference type="EMBL" id="FOXC01000003">
    <property type="protein sequence ID" value="SFP02452.1"/>
    <property type="molecule type" value="Genomic_DNA"/>
</dbReference>
<dbReference type="Proteomes" id="UP000242243">
    <property type="component" value="Unassembled WGS sequence"/>
</dbReference>
<dbReference type="PANTHER" id="PTHR43280:SF2">
    <property type="entry name" value="HTH-TYPE TRANSCRIPTIONAL REGULATOR EXSA"/>
    <property type="match status" value="1"/>
</dbReference>
<dbReference type="InterPro" id="IPR018060">
    <property type="entry name" value="HTH_AraC"/>
</dbReference>
<dbReference type="RefSeq" id="WP_089830037.1">
    <property type="nucleotide sequence ID" value="NZ_BJWI01000003.1"/>
</dbReference>
<dbReference type="Pfam" id="PF02311">
    <property type="entry name" value="AraC_binding"/>
    <property type="match status" value="1"/>
</dbReference>
<protein>
    <submittedName>
        <fullName evidence="6">AraC-type DNA-binding protein</fullName>
    </submittedName>
</protein>
<dbReference type="PANTHER" id="PTHR43280">
    <property type="entry name" value="ARAC-FAMILY TRANSCRIPTIONAL REGULATOR"/>
    <property type="match status" value="1"/>
</dbReference>
<evidence type="ECO:0000256" key="1">
    <source>
        <dbReference type="ARBA" id="ARBA00023015"/>
    </source>
</evidence>
<proteinExistence type="predicted"/>
<dbReference type="Gene3D" id="1.10.10.60">
    <property type="entry name" value="Homeodomain-like"/>
    <property type="match status" value="2"/>
</dbReference>
<dbReference type="SUPFAM" id="SSF46689">
    <property type="entry name" value="Homeodomain-like"/>
    <property type="match status" value="2"/>
</dbReference>